<gene>
    <name evidence="2" type="ORF">SJS82_18015</name>
</gene>
<evidence type="ECO:0000313" key="3">
    <source>
        <dbReference type="Proteomes" id="UP001285835"/>
    </source>
</evidence>
<dbReference type="InterPro" id="IPR012349">
    <property type="entry name" value="Split_barrel_FMN-bd"/>
</dbReference>
<dbReference type="Proteomes" id="UP001285835">
    <property type="component" value="Unassembled WGS sequence"/>
</dbReference>
<dbReference type="Pfam" id="PF01243">
    <property type="entry name" value="PNPOx_N"/>
    <property type="match status" value="1"/>
</dbReference>
<dbReference type="AlphaFoldDB" id="A0AAP6GEK1"/>
<proteinExistence type="predicted"/>
<organism evidence="2 3">
    <name type="scientific">Aeromonas media</name>
    <dbReference type="NCBI Taxonomy" id="651"/>
    <lineage>
        <taxon>Bacteria</taxon>
        <taxon>Pseudomonadati</taxon>
        <taxon>Pseudomonadota</taxon>
        <taxon>Gammaproteobacteria</taxon>
        <taxon>Aeromonadales</taxon>
        <taxon>Aeromonadaceae</taxon>
        <taxon>Aeromonas</taxon>
    </lineage>
</organism>
<keyword evidence="2" id="KW-0560">Oxidoreductase</keyword>
<dbReference type="GO" id="GO:0004733">
    <property type="term" value="F:pyridoxamine phosphate oxidase activity"/>
    <property type="evidence" value="ECO:0007669"/>
    <property type="project" value="UniProtKB-EC"/>
</dbReference>
<dbReference type="PANTHER" id="PTHR39336">
    <property type="entry name" value="PYRIDOXAMINE PHOSPHATE OXIDASE FAMILY PROTEIN (AFU_ORTHOLOGUE AFUA_6G11440)"/>
    <property type="match status" value="1"/>
</dbReference>
<sequence length="188" mass="20668">MGQLFEALSPRHVAFIEAQKIYFVGTAAEEGTVNLSPKGGDSLRILDAHTLAWLNLTGSGNESAAHVLQNPRMTVMFCAFEGAPMIVRAYGQARVLHRGDPDWETALARFPASVAARQIFLLDIERVQTSCGMSVPLFDYQGDREDLANWSARQGKEGIEAYWRKKNQLSLDGVESEILARSGLEADA</sequence>
<protein>
    <submittedName>
        <fullName evidence="2">Pyridoxamine 5'-phosphate oxidase family protein</fullName>
        <ecNumber evidence="2">1.-.-.-</ecNumber>
        <ecNumber evidence="2">1.4.3.5</ecNumber>
    </submittedName>
</protein>
<evidence type="ECO:0000259" key="1">
    <source>
        <dbReference type="Pfam" id="PF01243"/>
    </source>
</evidence>
<dbReference type="RefSeq" id="WP_319917865.1">
    <property type="nucleotide sequence ID" value="NZ_JAWZXF010000020.1"/>
</dbReference>
<name>A0AAP6GEK1_AERME</name>
<dbReference type="InterPro" id="IPR011576">
    <property type="entry name" value="Pyridox_Oxase_N"/>
</dbReference>
<dbReference type="EMBL" id="JAWZXF010000020">
    <property type="protein sequence ID" value="MDX7923826.1"/>
    <property type="molecule type" value="Genomic_DNA"/>
</dbReference>
<dbReference type="EC" id="1.-.-.-" evidence="2"/>
<dbReference type="EC" id="1.4.3.5" evidence="2"/>
<feature type="domain" description="Pyridoxamine 5'-phosphate oxidase N-terminal" evidence="1">
    <location>
        <begin position="9"/>
        <end position="131"/>
    </location>
</feature>
<comment type="caution">
    <text evidence="2">The sequence shown here is derived from an EMBL/GenBank/DDBJ whole genome shotgun (WGS) entry which is preliminary data.</text>
</comment>
<evidence type="ECO:0000313" key="2">
    <source>
        <dbReference type="EMBL" id="MDX7923826.1"/>
    </source>
</evidence>
<reference evidence="2" key="1">
    <citation type="submission" date="2023-11" db="EMBL/GenBank/DDBJ databases">
        <title>WGS of Aeromonas in Northern Israel.</title>
        <authorList>
            <person name="Hershko Y."/>
        </authorList>
    </citation>
    <scope>NUCLEOTIDE SEQUENCE</scope>
    <source>
        <strain evidence="2">02297</strain>
    </source>
</reference>
<dbReference type="SUPFAM" id="SSF50475">
    <property type="entry name" value="FMN-binding split barrel"/>
    <property type="match status" value="1"/>
</dbReference>
<dbReference type="Gene3D" id="2.30.110.10">
    <property type="entry name" value="Electron Transport, Fmn-binding Protein, Chain A"/>
    <property type="match status" value="1"/>
</dbReference>
<dbReference type="PANTHER" id="PTHR39336:SF1">
    <property type="entry name" value="PYRIDOXAMINE PHOSPHATE OXIDASE FAMILY PROTEIN (AFU_ORTHOLOGUE AFUA_6G11440)"/>
    <property type="match status" value="1"/>
</dbReference>
<accession>A0AAP6GEK1</accession>